<sequence length="142" mass="16239">MNTNIKTPIWFWIISVIALLWNLMGVMAYLAQAYMTDEILKAMPEADQNFHNNIPAWVTAVFAIAVFSGTLGCIALLIKKKWAIILFIISLVTVLAQQFYNFFIQDFVALTGQRIYMPICIVVFGAFLIWFSKYSNNKGWIS</sequence>
<dbReference type="Proteomes" id="UP001501758">
    <property type="component" value="Unassembled WGS sequence"/>
</dbReference>
<feature type="transmembrane region" description="Helical" evidence="1">
    <location>
        <begin position="9"/>
        <end position="34"/>
    </location>
</feature>
<gene>
    <name evidence="2" type="ORF">GCM10009430_21590</name>
</gene>
<comment type="caution">
    <text evidence="2">The sequence shown here is derived from an EMBL/GenBank/DDBJ whole genome shotgun (WGS) entry which is preliminary data.</text>
</comment>
<accession>A0ABN1ITC0</accession>
<reference evidence="2 3" key="1">
    <citation type="journal article" date="2019" name="Int. J. Syst. Evol. Microbiol.">
        <title>The Global Catalogue of Microorganisms (GCM) 10K type strain sequencing project: providing services to taxonomists for standard genome sequencing and annotation.</title>
        <authorList>
            <consortium name="The Broad Institute Genomics Platform"/>
            <consortium name="The Broad Institute Genome Sequencing Center for Infectious Disease"/>
            <person name="Wu L."/>
            <person name="Ma J."/>
        </authorList>
    </citation>
    <scope>NUCLEOTIDE SEQUENCE [LARGE SCALE GENOMIC DNA]</scope>
    <source>
        <strain evidence="2 3">JCM 15974</strain>
    </source>
</reference>
<evidence type="ECO:0000313" key="3">
    <source>
        <dbReference type="Proteomes" id="UP001501758"/>
    </source>
</evidence>
<dbReference type="EMBL" id="BAAAGE010000002">
    <property type="protein sequence ID" value="GAA0720912.1"/>
    <property type="molecule type" value="Genomic_DNA"/>
</dbReference>
<name>A0ABN1ITC0_9FLAO</name>
<organism evidence="2 3">
    <name type="scientific">Aquimarina litoralis</name>
    <dbReference type="NCBI Taxonomy" id="584605"/>
    <lineage>
        <taxon>Bacteria</taxon>
        <taxon>Pseudomonadati</taxon>
        <taxon>Bacteroidota</taxon>
        <taxon>Flavobacteriia</taxon>
        <taxon>Flavobacteriales</taxon>
        <taxon>Flavobacteriaceae</taxon>
        <taxon>Aquimarina</taxon>
    </lineage>
</organism>
<keyword evidence="1" id="KW-0812">Transmembrane</keyword>
<evidence type="ECO:0000256" key="1">
    <source>
        <dbReference type="SAM" id="Phobius"/>
    </source>
</evidence>
<dbReference type="RefSeq" id="WP_343912322.1">
    <property type="nucleotide sequence ID" value="NZ_BAAAGE010000002.1"/>
</dbReference>
<evidence type="ECO:0000313" key="2">
    <source>
        <dbReference type="EMBL" id="GAA0720912.1"/>
    </source>
</evidence>
<proteinExistence type="predicted"/>
<keyword evidence="3" id="KW-1185">Reference proteome</keyword>
<keyword evidence="1" id="KW-1133">Transmembrane helix</keyword>
<feature type="transmembrane region" description="Helical" evidence="1">
    <location>
        <begin position="115"/>
        <end position="132"/>
    </location>
</feature>
<feature type="transmembrane region" description="Helical" evidence="1">
    <location>
        <begin position="54"/>
        <end position="77"/>
    </location>
</feature>
<protein>
    <recommendedName>
        <fullName evidence="4">Sugar transporter</fullName>
    </recommendedName>
</protein>
<evidence type="ECO:0008006" key="4">
    <source>
        <dbReference type="Google" id="ProtNLM"/>
    </source>
</evidence>
<feature type="transmembrane region" description="Helical" evidence="1">
    <location>
        <begin position="84"/>
        <end position="103"/>
    </location>
</feature>
<keyword evidence="1" id="KW-0472">Membrane</keyword>